<dbReference type="SUPFAM" id="SSF48350">
    <property type="entry name" value="GTPase activation domain, GAP"/>
    <property type="match status" value="1"/>
</dbReference>
<dbReference type="GO" id="GO:0005096">
    <property type="term" value="F:GTPase activator activity"/>
    <property type="evidence" value="ECO:0007669"/>
    <property type="project" value="TreeGrafter"/>
</dbReference>
<organism evidence="3 4">
    <name type="scientific">Argiope bruennichi</name>
    <name type="common">Wasp spider</name>
    <name type="synonym">Aranea bruennichi</name>
    <dbReference type="NCBI Taxonomy" id="94029"/>
    <lineage>
        <taxon>Eukaryota</taxon>
        <taxon>Metazoa</taxon>
        <taxon>Ecdysozoa</taxon>
        <taxon>Arthropoda</taxon>
        <taxon>Chelicerata</taxon>
        <taxon>Arachnida</taxon>
        <taxon>Araneae</taxon>
        <taxon>Araneomorphae</taxon>
        <taxon>Entelegynae</taxon>
        <taxon>Araneoidea</taxon>
        <taxon>Araneidae</taxon>
        <taxon>Argiope</taxon>
    </lineage>
</organism>
<dbReference type="GO" id="GO:0007165">
    <property type="term" value="P:signal transduction"/>
    <property type="evidence" value="ECO:0007669"/>
    <property type="project" value="InterPro"/>
</dbReference>
<dbReference type="PANTHER" id="PTHR23179">
    <property type="entry name" value="T-CELL ACTIVATION RHO GTPASE ACTIVATING PROTEIN-RELATED"/>
    <property type="match status" value="1"/>
</dbReference>
<dbReference type="Pfam" id="PF00620">
    <property type="entry name" value="RhoGAP"/>
    <property type="match status" value="1"/>
</dbReference>
<dbReference type="InterPro" id="IPR000198">
    <property type="entry name" value="RhoGAP_dom"/>
</dbReference>
<accession>A0A8T0ECK8</accession>
<dbReference type="InterPro" id="IPR008936">
    <property type="entry name" value="Rho_GTPase_activation_prot"/>
</dbReference>
<dbReference type="AlphaFoldDB" id="A0A8T0ECK8"/>
<dbReference type="CDD" id="cd00159">
    <property type="entry name" value="RhoGAP"/>
    <property type="match status" value="1"/>
</dbReference>
<feature type="region of interest" description="Disordered" evidence="1">
    <location>
        <begin position="372"/>
        <end position="469"/>
    </location>
</feature>
<name>A0A8T0ECK8_ARGBR</name>
<evidence type="ECO:0000313" key="3">
    <source>
        <dbReference type="EMBL" id="KAF8770363.1"/>
    </source>
</evidence>
<keyword evidence="4" id="KW-1185">Reference proteome</keyword>
<protein>
    <submittedName>
        <fullName evidence="3">Rho GTPase-activating protein 20 like protein</fullName>
    </submittedName>
</protein>
<dbReference type="Gene3D" id="1.10.555.10">
    <property type="entry name" value="Rho GTPase activation protein"/>
    <property type="match status" value="1"/>
</dbReference>
<comment type="caution">
    <text evidence="3">The sequence shown here is derived from an EMBL/GenBank/DDBJ whole genome shotgun (WGS) entry which is preliminary data.</text>
</comment>
<reference evidence="3" key="2">
    <citation type="submission" date="2020-06" db="EMBL/GenBank/DDBJ databases">
        <authorList>
            <person name="Sheffer M."/>
        </authorList>
    </citation>
    <scope>NUCLEOTIDE SEQUENCE</scope>
</reference>
<evidence type="ECO:0000256" key="1">
    <source>
        <dbReference type="SAM" id="MobiDB-lite"/>
    </source>
</evidence>
<sequence length="506" mass="55771">MGRVKFGVPLDQVCKHDIPGPLLILILKLNKEGPYKKDVFRAPGHQGNMKKLIHFLQHGRLVNIDNFSVYTIASVLKKFLRKLPGGIFGPENEEALFDIIDADGLEEKRDRIHRLITSLPVVAQHLLVLLFGTFRAISNCAQKAQTGMTSEAIGVSVAPSFFQSCVSDGKMARMEDVVRFKVATRIMKFLIDNFGVTNLFGKENYEYYARMTGRIFKVEENWIFAFRYPPESLVSRNYDSISSQEECRSTPALIHASESMVQGDGPQLSGSLTNLADTYTRLSVSLEENGLYKAASPLSFLGLDPDELKAVNRYAESTKSLSFLPQVHERQTARMRTRSEWFLNPSPCPSPIPIQVPPEIDENEEVAIKLMRTSDSKRGSNASSVSSSSLLNTVGGGSDNQLVRRPSGKGSRLVRRSSSKSKRDKENGAGASASTSSSKNKRDSGVSKVVSLGSSVSSEPLPVSGSSPARAKMMNRLSNPVGITEQDCTELDVQSFHVTLTYKPRI</sequence>
<dbReference type="FunFam" id="1.10.555.10:FF:000032">
    <property type="entry name" value="Uncharacterized protein, isoform E"/>
    <property type="match status" value="1"/>
</dbReference>
<dbReference type="SMART" id="SM00324">
    <property type="entry name" value="RhoGAP"/>
    <property type="match status" value="1"/>
</dbReference>
<feature type="compositionally biased region" description="Low complexity" evidence="1">
    <location>
        <begin position="446"/>
        <end position="468"/>
    </location>
</feature>
<feature type="domain" description="Rho-GAP" evidence="2">
    <location>
        <begin position="8"/>
        <end position="198"/>
    </location>
</feature>
<dbReference type="Proteomes" id="UP000807504">
    <property type="component" value="Unassembled WGS sequence"/>
</dbReference>
<evidence type="ECO:0000313" key="4">
    <source>
        <dbReference type="Proteomes" id="UP000807504"/>
    </source>
</evidence>
<dbReference type="EMBL" id="JABXBU010002228">
    <property type="protein sequence ID" value="KAF8770363.1"/>
    <property type="molecule type" value="Genomic_DNA"/>
</dbReference>
<gene>
    <name evidence="3" type="ORF">HNY73_017905</name>
</gene>
<dbReference type="PROSITE" id="PS50238">
    <property type="entry name" value="RHOGAP"/>
    <property type="match status" value="1"/>
</dbReference>
<feature type="compositionally biased region" description="Low complexity" evidence="1">
    <location>
        <begin position="379"/>
        <end position="393"/>
    </location>
</feature>
<reference evidence="3" key="1">
    <citation type="journal article" date="2020" name="bioRxiv">
        <title>Chromosome-level reference genome of the European wasp spider Argiope bruennichi: a resource for studies on range expansion and evolutionary adaptation.</title>
        <authorList>
            <person name="Sheffer M.M."/>
            <person name="Hoppe A."/>
            <person name="Krehenwinkel H."/>
            <person name="Uhl G."/>
            <person name="Kuss A.W."/>
            <person name="Jensen L."/>
            <person name="Jensen C."/>
            <person name="Gillespie R.G."/>
            <person name="Hoff K.J."/>
            <person name="Prost S."/>
        </authorList>
    </citation>
    <scope>NUCLEOTIDE SEQUENCE</scope>
</reference>
<dbReference type="PANTHER" id="PTHR23179:SF27">
    <property type="entry name" value="RHO GTPASE ACTIVATING PROTEIN AT 71E, ISOFORM D"/>
    <property type="match status" value="1"/>
</dbReference>
<proteinExistence type="predicted"/>
<evidence type="ECO:0000259" key="2">
    <source>
        <dbReference type="PROSITE" id="PS50238"/>
    </source>
</evidence>
<feature type="compositionally biased region" description="Low complexity" evidence="1">
    <location>
        <begin position="428"/>
        <end position="438"/>
    </location>
</feature>